<accession>M2XTK1</accession>
<sequence length="562" mass="60438">MRLPGRRTRRDPHADLDQRLSALREAVDLGRGRLDEEALQLGEDALARAAGRRALSAEHTVVGFFGATGSGKSSLLNTLLGRQVARAAVQRPTTSEPMAVLGGLPGADPLLDWLEVRDRRVLEELAAEPWSQGPAGLWTPVPEGLILLDLPDVDSVAREHREIASRLAGMVDVVVWVVDPQKYADAVLHDHFIAPLSRHASSTLVVLNQADRLPTGEVPRVLESLREVLAQDGLRTDGRAAPIAASAARGTGIGQLREAIAEVVEAKAASSERLSGDVESAAEALEASHGAGRPDGVTPFARESLVDGLATAAQADGIAAAASRSYVLHASRRTGWMPVRWLGAFRKDPLKRLHLQGAEQGSAEGTDPSLHRSSLPPMGSAQRAAGDTAVRRFAQEAAHGASPAWERSIREAARSHDEQLPDALDQALARTDLRRGARSWWWVPMGIVQWLLLLMAVAGLLWLTGLFALDYLQIPVPSAPEVRDTGIPVPTLLVVTGLVAGLVFGVLSAALARLSASRRRARVRRRLREQIADAAQTHVIDPVEAELSRQERLTEALVRTRG</sequence>
<dbReference type="InterPro" id="IPR006073">
    <property type="entry name" value="GTP-bd"/>
</dbReference>
<feature type="domain" description="G" evidence="3">
    <location>
        <begin position="62"/>
        <end position="208"/>
    </location>
</feature>
<proteinExistence type="predicted"/>
<dbReference type="SUPFAM" id="SSF52540">
    <property type="entry name" value="P-loop containing nucleoside triphosphate hydrolases"/>
    <property type="match status" value="1"/>
</dbReference>
<dbReference type="AlphaFoldDB" id="M2XTK1"/>
<keyword evidence="2" id="KW-0472">Membrane</keyword>
<dbReference type="GO" id="GO:0005525">
    <property type="term" value="F:GTP binding"/>
    <property type="evidence" value="ECO:0007669"/>
    <property type="project" value="InterPro"/>
</dbReference>
<dbReference type="GO" id="GO:0000028">
    <property type="term" value="P:ribosomal small subunit assembly"/>
    <property type="evidence" value="ECO:0007669"/>
    <property type="project" value="TreeGrafter"/>
</dbReference>
<evidence type="ECO:0000256" key="1">
    <source>
        <dbReference type="SAM" id="MobiDB-lite"/>
    </source>
</evidence>
<feature type="transmembrane region" description="Helical" evidence="2">
    <location>
        <begin position="440"/>
        <end position="469"/>
    </location>
</feature>
<dbReference type="GO" id="GO:0043024">
    <property type="term" value="F:ribosomal small subunit binding"/>
    <property type="evidence" value="ECO:0007669"/>
    <property type="project" value="TreeGrafter"/>
</dbReference>
<dbReference type="EMBL" id="ANHZ02000017">
    <property type="protein sequence ID" value="EME36143.1"/>
    <property type="molecule type" value="Genomic_DNA"/>
</dbReference>
<dbReference type="Pfam" id="PF01926">
    <property type="entry name" value="MMR_HSR1"/>
    <property type="match status" value="1"/>
</dbReference>
<dbReference type="STRING" id="71999.KPaMU14_04440"/>
<feature type="region of interest" description="Disordered" evidence="1">
    <location>
        <begin position="358"/>
        <end position="387"/>
    </location>
</feature>
<dbReference type="GO" id="GO:0019843">
    <property type="term" value="F:rRNA binding"/>
    <property type="evidence" value="ECO:0007669"/>
    <property type="project" value="TreeGrafter"/>
</dbReference>
<dbReference type="PANTHER" id="PTHR42698:SF1">
    <property type="entry name" value="GTPASE ERA, MITOCHONDRIAL"/>
    <property type="match status" value="1"/>
</dbReference>
<evidence type="ECO:0000313" key="5">
    <source>
        <dbReference type="Proteomes" id="UP000009877"/>
    </source>
</evidence>
<dbReference type="Proteomes" id="UP000009877">
    <property type="component" value="Unassembled WGS sequence"/>
</dbReference>
<dbReference type="InterPro" id="IPR005662">
    <property type="entry name" value="GTPase_Era-like"/>
</dbReference>
<dbReference type="PANTHER" id="PTHR42698">
    <property type="entry name" value="GTPASE ERA"/>
    <property type="match status" value="1"/>
</dbReference>
<reference evidence="4 5" key="1">
    <citation type="journal article" date="2014" name="Genome Announc.">
        <title>Draft Genome Sequence of Kocuria palustris PEL.</title>
        <authorList>
            <person name="Sharma G."/>
            <person name="Khatri I."/>
            <person name="Subramanian S."/>
        </authorList>
    </citation>
    <scope>NUCLEOTIDE SEQUENCE [LARGE SCALE GENOMIC DNA]</scope>
    <source>
        <strain evidence="4 5">PEL</strain>
    </source>
</reference>
<keyword evidence="2" id="KW-0812">Transmembrane</keyword>
<keyword evidence="2" id="KW-1133">Transmembrane helix</keyword>
<dbReference type="GO" id="GO:0005829">
    <property type="term" value="C:cytosol"/>
    <property type="evidence" value="ECO:0007669"/>
    <property type="project" value="TreeGrafter"/>
</dbReference>
<feature type="transmembrane region" description="Helical" evidence="2">
    <location>
        <begin position="489"/>
        <end position="516"/>
    </location>
</feature>
<evidence type="ECO:0000256" key="2">
    <source>
        <dbReference type="SAM" id="Phobius"/>
    </source>
</evidence>
<organism evidence="4 5">
    <name type="scientific">Kocuria palustris PEL</name>
    <dbReference type="NCBI Taxonomy" id="1236550"/>
    <lineage>
        <taxon>Bacteria</taxon>
        <taxon>Bacillati</taxon>
        <taxon>Actinomycetota</taxon>
        <taxon>Actinomycetes</taxon>
        <taxon>Micrococcales</taxon>
        <taxon>Micrococcaceae</taxon>
        <taxon>Kocuria</taxon>
    </lineage>
</organism>
<name>M2XTK1_9MICC</name>
<dbReference type="RefSeq" id="WP_006215045.1">
    <property type="nucleotide sequence ID" value="NZ_ANHZ02000017.1"/>
</dbReference>
<gene>
    <name evidence="4" type="ORF">C884_00622</name>
</gene>
<dbReference type="Gene3D" id="3.40.50.300">
    <property type="entry name" value="P-loop containing nucleotide triphosphate hydrolases"/>
    <property type="match status" value="1"/>
</dbReference>
<protein>
    <submittedName>
        <fullName evidence="4">ABC transporter</fullName>
    </submittedName>
</protein>
<evidence type="ECO:0000313" key="4">
    <source>
        <dbReference type="EMBL" id="EME36143.1"/>
    </source>
</evidence>
<comment type="caution">
    <text evidence="4">The sequence shown here is derived from an EMBL/GenBank/DDBJ whole genome shotgun (WGS) entry which is preliminary data.</text>
</comment>
<dbReference type="InterPro" id="IPR027417">
    <property type="entry name" value="P-loop_NTPase"/>
</dbReference>
<feature type="region of interest" description="Disordered" evidence="1">
    <location>
        <begin position="279"/>
        <end position="299"/>
    </location>
</feature>
<keyword evidence="5" id="KW-1185">Reference proteome</keyword>
<evidence type="ECO:0000259" key="3">
    <source>
        <dbReference type="Pfam" id="PF01926"/>
    </source>
</evidence>